<dbReference type="PANTHER" id="PTHR45832">
    <property type="entry name" value="SERINE/THREONINE-PROTEIN KINASE SAMKA-RELATED-RELATED"/>
    <property type="match status" value="1"/>
</dbReference>
<gene>
    <name evidence="4" type="ORF">HDF17_002146</name>
</gene>
<feature type="domain" description="Protein kinase" evidence="3">
    <location>
        <begin position="17"/>
        <end position="305"/>
    </location>
</feature>
<accession>A0A7Y9TGE6</accession>
<dbReference type="InterPro" id="IPR000719">
    <property type="entry name" value="Prot_kinase_dom"/>
</dbReference>
<dbReference type="GO" id="GO:0004674">
    <property type="term" value="F:protein serine/threonine kinase activity"/>
    <property type="evidence" value="ECO:0007669"/>
    <property type="project" value="UniProtKB-KW"/>
</dbReference>
<dbReference type="PROSITE" id="PS00108">
    <property type="entry name" value="PROTEIN_KINASE_ST"/>
    <property type="match status" value="1"/>
</dbReference>
<keyword evidence="1" id="KW-0547">Nucleotide-binding</keyword>
<sequence>MSKVSEIKSLIEAGGKYTVLSEFTEGANGYAFKGHHKHLQCDMFLKVIDADSEADKTFAEPRALRDALANGSCENLVRLHDAEHLTGSYILMSMEYMEGGSLNNLITDRSLGQMDAVQIALGVLGGLGHLHKARFLHRDVKPGNLLIKNSDTSIVPKLGDFGSVRRLEAQEHKVAASRHSALYRPPEAWGDGGWFTFSSDLYQAAICLYEMVNGPLPYTFEPYLDAQAKKMMKAKGIQSFVEMDTFERSQMSDGCLERRIKTNKLLEMTPPQPYFSKRLAAIVRKATAIDPSHRFQNAYEFHNSLQGLSAPNWLIDGKDFMASSWKTWDWKVTSSIRVPKDDWIVLRARQGTSQYRRYGDGYASAKLACVSVEQFS</sequence>
<evidence type="ECO:0000256" key="2">
    <source>
        <dbReference type="ARBA" id="ARBA00022840"/>
    </source>
</evidence>
<dbReference type="AlphaFoldDB" id="A0A7Y9TGE6"/>
<keyword evidence="5" id="KW-1185">Reference proteome</keyword>
<dbReference type="GO" id="GO:0005524">
    <property type="term" value="F:ATP binding"/>
    <property type="evidence" value="ECO:0007669"/>
    <property type="project" value="UniProtKB-KW"/>
</dbReference>
<dbReference type="SUPFAM" id="SSF56112">
    <property type="entry name" value="Protein kinase-like (PK-like)"/>
    <property type="match status" value="1"/>
</dbReference>
<evidence type="ECO:0000256" key="1">
    <source>
        <dbReference type="ARBA" id="ARBA00022741"/>
    </source>
</evidence>
<evidence type="ECO:0000313" key="4">
    <source>
        <dbReference type="EMBL" id="NYF79826.1"/>
    </source>
</evidence>
<dbReference type="SMART" id="SM00220">
    <property type="entry name" value="S_TKc"/>
    <property type="match status" value="1"/>
</dbReference>
<dbReference type="PROSITE" id="PS50011">
    <property type="entry name" value="PROTEIN_KINASE_DOM"/>
    <property type="match status" value="1"/>
</dbReference>
<proteinExistence type="predicted"/>
<dbReference type="EMBL" id="JACCCW010000002">
    <property type="protein sequence ID" value="NYF79826.1"/>
    <property type="molecule type" value="Genomic_DNA"/>
</dbReference>
<keyword evidence="4" id="KW-0418">Kinase</keyword>
<dbReference type="InterPro" id="IPR008271">
    <property type="entry name" value="Ser/Thr_kinase_AS"/>
</dbReference>
<dbReference type="Pfam" id="PF00069">
    <property type="entry name" value="Pkinase"/>
    <property type="match status" value="1"/>
</dbReference>
<name>A0A7Y9TGE6_9BACT</name>
<dbReference type="InterPro" id="IPR051931">
    <property type="entry name" value="PAK3-like"/>
</dbReference>
<keyword evidence="4" id="KW-0808">Transferase</keyword>
<dbReference type="PANTHER" id="PTHR45832:SF6">
    <property type="entry name" value="PROTEIN KINASE DOMAIN-CONTAINING PROTEIN"/>
    <property type="match status" value="1"/>
</dbReference>
<dbReference type="InterPro" id="IPR011009">
    <property type="entry name" value="Kinase-like_dom_sf"/>
</dbReference>
<organism evidence="4 5">
    <name type="scientific">Granulicella arctica</name>
    <dbReference type="NCBI Taxonomy" id="940613"/>
    <lineage>
        <taxon>Bacteria</taxon>
        <taxon>Pseudomonadati</taxon>
        <taxon>Acidobacteriota</taxon>
        <taxon>Terriglobia</taxon>
        <taxon>Terriglobales</taxon>
        <taxon>Acidobacteriaceae</taxon>
        <taxon>Granulicella</taxon>
    </lineage>
</organism>
<reference evidence="4 5" key="1">
    <citation type="submission" date="2020-07" db="EMBL/GenBank/DDBJ databases">
        <title>Genomic Encyclopedia of Type Strains, Phase IV (KMG-V): Genome sequencing to study the core and pangenomes of soil and plant-associated prokaryotes.</title>
        <authorList>
            <person name="Whitman W."/>
        </authorList>
    </citation>
    <scope>NUCLEOTIDE SEQUENCE [LARGE SCALE GENOMIC DNA]</scope>
    <source>
        <strain evidence="4 5">X4EP2</strain>
    </source>
</reference>
<dbReference type="Proteomes" id="UP000589520">
    <property type="component" value="Unassembled WGS sequence"/>
</dbReference>
<evidence type="ECO:0000313" key="5">
    <source>
        <dbReference type="Proteomes" id="UP000589520"/>
    </source>
</evidence>
<keyword evidence="2" id="KW-0067">ATP-binding</keyword>
<dbReference type="Gene3D" id="1.10.510.10">
    <property type="entry name" value="Transferase(Phosphotransferase) domain 1"/>
    <property type="match status" value="1"/>
</dbReference>
<dbReference type="RefSeq" id="WP_179490761.1">
    <property type="nucleotide sequence ID" value="NZ_JACCCW010000002.1"/>
</dbReference>
<protein>
    <submittedName>
        <fullName evidence="4">Serine/threonine protein kinase</fullName>
    </submittedName>
</protein>
<evidence type="ECO:0000259" key="3">
    <source>
        <dbReference type="PROSITE" id="PS50011"/>
    </source>
</evidence>
<comment type="caution">
    <text evidence="4">The sequence shown here is derived from an EMBL/GenBank/DDBJ whole genome shotgun (WGS) entry which is preliminary data.</text>
</comment>
<keyword evidence="4" id="KW-0723">Serine/threonine-protein kinase</keyword>